<keyword evidence="2" id="KW-0813">Transport</keyword>
<feature type="signal peptide" evidence="5">
    <location>
        <begin position="1"/>
        <end position="20"/>
    </location>
</feature>
<dbReference type="Proteomes" id="UP000824169">
    <property type="component" value="Unassembled WGS sequence"/>
</dbReference>
<organism evidence="6 7">
    <name type="scientific">Candidatus Scatomonas pullistercoris</name>
    <dbReference type="NCBI Taxonomy" id="2840920"/>
    <lineage>
        <taxon>Bacteria</taxon>
        <taxon>Bacillati</taxon>
        <taxon>Bacillota</taxon>
        <taxon>Clostridia</taxon>
        <taxon>Lachnospirales</taxon>
        <taxon>Lachnospiraceae</taxon>
        <taxon>Lachnospiraceae incertae sedis</taxon>
        <taxon>Candidatus Scatomonas</taxon>
    </lineage>
</organism>
<reference evidence="6" key="1">
    <citation type="submission" date="2020-10" db="EMBL/GenBank/DDBJ databases">
        <authorList>
            <person name="Gilroy R."/>
        </authorList>
    </citation>
    <scope>NUCLEOTIDE SEQUENCE</scope>
    <source>
        <strain evidence="6">CHK188-20938</strain>
    </source>
</reference>
<keyword evidence="3 5" id="KW-0732">Signal</keyword>
<name>A0A9D1P3I9_9FIRM</name>
<comment type="caution">
    <text evidence="6">The sequence shown here is derived from an EMBL/GenBank/DDBJ whole genome shotgun (WGS) entry which is preliminary data.</text>
</comment>
<evidence type="ECO:0000256" key="1">
    <source>
        <dbReference type="ARBA" id="ARBA00008520"/>
    </source>
</evidence>
<feature type="chain" id="PRO_5039302308" evidence="5">
    <location>
        <begin position="21"/>
        <end position="443"/>
    </location>
</feature>
<evidence type="ECO:0000313" key="6">
    <source>
        <dbReference type="EMBL" id="HIV25311.1"/>
    </source>
</evidence>
<dbReference type="GO" id="GO:1901982">
    <property type="term" value="F:maltose binding"/>
    <property type="evidence" value="ECO:0007669"/>
    <property type="project" value="TreeGrafter"/>
</dbReference>
<evidence type="ECO:0000256" key="2">
    <source>
        <dbReference type="ARBA" id="ARBA00022448"/>
    </source>
</evidence>
<dbReference type="AlphaFoldDB" id="A0A9D1P3I9"/>
<dbReference type="InterPro" id="IPR006059">
    <property type="entry name" value="SBP"/>
</dbReference>
<reference evidence="6" key="2">
    <citation type="journal article" date="2021" name="PeerJ">
        <title>Extensive microbial diversity within the chicken gut microbiome revealed by metagenomics and culture.</title>
        <authorList>
            <person name="Gilroy R."/>
            <person name="Ravi A."/>
            <person name="Getino M."/>
            <person name="Pursley I."/>
            <person name="Horton D.L."/>
            <person name="Alikhan N.F."/>
            <person name="Baker D."/>
            <person name="Gharbi K."/>
            <person name="Hall N."/>
            <person name="Watson M."/>
            <person name="Adriaenssens E.M."/>
            <person name="Foster-Nyarko E."/>
            <person name="Jarju S."/>
            <person name="Secka A."/>
            <person name="Antonio M."/>
            <person name="Oren A."/>
            <person name="Chaudhuri R.R."/>
            <person name="La Ragione R."/>
            <person name="Hildebrand F."/>
            <person name="Pallen M.J."/>
        </authorList>
    </citation>
    <scope>NUCLEOTIDE SEQUENCE</scope>
    <source>
        <strain evidence="6">CHK188-20938</strain>
    </source>
</reference>
<dbReference type="PROSITE" id="PS51257">
    <property type="entry name" value="PROKAR_LIPOPROTEIN"/>
    <property type="match status" value="1"/>
</dbReference>
<protein>
    <submittedName>
        <fullName evidence="6">ABC transporter substrate-binding protein</fullName>
    </submittedName>
</protein>
<dbReference type="SUPFAM" id="SSF53850">
    <property type="entry name" value="Periplasmic binding protein-like II"/>
    <property type="match status" value="1"/>
</dbReference>
<evidence type="ECO:0000256" key="5">
    <source>
        <dbReference type="SAM" id="SignalP"/>
    </source>
</evidence>
<dbReference type="Pfam" id="PF01547">
    <property type="entry name" value="SBP_bac_1"/>
    <property type="match status" value="1"/>
</dbReference>
<proteinExistence type="inferred from homology"/>
<dbReference type="GO" id="GO:0042956">
    <property type="term" value="P:maltodextrin transmembrane transport"/>
    <property type="evidence" value="ECO:0007669"/>
    <property type="project" value="TreeGrafter"/>
</dbReference>
<evidence type="ECO:0000256" key="3">
    <source>
        <dbReference type="ARBA" id="ARBA00022729"/>
    </source>
</evidence>
<dbReference type="CDD" id="cd14750">
    <property type="entry name" value="PBP2_TMBP"/>
    <property type="match status" value="1"/>
</dbReference>
<dbReference type="EMBL" id="DVOO01000016">
    <property type="protein sequence ID" value="HIV25311.1"/>
    <property type="molecule type" value="Genomic_DNA"/>
</dbReference>
<gene>
    <name evidence="6" type="ORF">IAB71_05925</name>
</gene>
<dbReference type="Gene3D" id="3.40.190.10">
    <property type="entry name" value="Periplasmic binding protein-like II"/>
    <property type="match status" value="2"/>
</dbReference>
<dbReference type="GO" id="GO:0055052">
    <property type="term" value="C:ATP-binding cassette (ABC) transporter complex, substrate-binding subunit-containing"/>
    <property type="evidence" value="ECO:0007669"/>
    <property type="project" value="TreeGrafter"/>
</dbReference>
<dbReference type="GO" id="GO:0015768">
    <property type="term" value="P:maltose transport"/>
    <property type="evidence" value="ECO:0007669"/>
    <property type="project" value="TreeGrafter"/>
</dbReference>
<dbReference type="PANTHER" id="PTHR30061:SF50">
    <property type="entry name" value="MALTOSE_MALTODEXTRIN-BINDING PERIPLASMIC PROTEIN"/>
    <property type="match status" value="1"/>
</dbReference>
<dbReference type="PANTHER" id="PTHR30061">
    <property type="entry name" value="MALTOSE-BINDING PERIPLASMIC PROTEIN"/>
    <property type="match status" value="1"/>
</dbReference>
<sequence length="443" mass="47473">MKKRKLLAMVLAAATVASLAGCGGNSSSSDSGSSTSGGSTTTTSGSSTGGDASDISGTVVFAHQNDTTGAIEAMIEAFNEKYPNITVEDQALPGSSDDVKKSLMTTLAAGGSDIDVIEADSIWVSQFAAAGWLEDLTEFLDPIKDQYLEGPLQTCYYNDKAYALPSYTDVGLLYYRSDLIETPPTTWDELISMCQEYQGQNGIEYGFVFQAQQGEPVSCNMLEFIKQNGGHDLDENGEFTMNNANTIEALEFVEGLIADGISPESVLNAKPDDSRAIFEEGQALFMRNWTYAYANAQAETSKVAGNVGVTSLPLGPNGESSSGTLGGWNYVINTYSENKEAAKVFVEFMAGEEAQKIQVQMRSTLPAIEALYDDAEVQEVLPYIADAKQAVAEAQPRPQVRDYATISSVFQEYFHAALTGAQSNEDAMAAMDTALNEALANMQ</sequence>
<evidence type="ECO:0000313" key="7">
    <source>
        <dbReference type="Proteomes" id="UP000824169"/>
    </source>
</evidence>
<comment type="similarity">
    <text evidence="1">Belongs to the bacterial solute-binding protein 1 family.</text>
</comment>
<feature type="region of interest" description="Disordered" evidence="4">
    <location>
        <begin position="21"/>
        <end position="51"/>
    </location>
</feature>
<accession>A0A9D1P3I9</accession>
<evidence type="ECO:0000256" key="4">
    <source>
        <dbReference type="SAM" id="MobiDB-lite"/>
    </source>
</evidence>